<sequence length="422" mass="47807">MQTTSASSSISFKPVVTVGSVMHEPRKPAYRRVTPQPQDLPMHKKQPTHYSMHAAGSFMPNSTSPSILATTCDQQKAFMPTFTPLVTCVEDEADETSRELRSFEKNLRRLHRQSSRSSTARGRSSSMISDDVSESLRASRPLTPLEEAQTLVQPPLQRTVVNLLPRLFSELLLENNSIVFRLRELGRDRVLRQLGIDGKRLGMREVTSRELFFLLGCILDEKSIMRSDVEYLFRFFDWSGKGAMDFKDLLSSVSLLFVSTTMLAAVHCRRILGERVLDDSVIALADVEVMFTALNDIFAAELEEVPALCNEVRRAVEEVMPTYTVPVSTLREEVGRFPTLTQCLSAIQWDGTIDWKSVRRSAPVNDHNRTREELQRDLVRAAVAEGRETSVETVCEQENELCMDVCHPRFVADQYRVHGVHK</sequence>
<dbReference type="Proteomes" id="UP000192257">
    <property type="component" value="Unassembled WGS sequence"/>
</dbReference>
<dbReference type="PROSITE" id="PS50222">
    <property type="entry name" value="EF_HAND_2"/>
    <property type="match status" value="1"/>
</dbReference>
<name>A0A1X0NQ29_9TRYP</name>
<dbReference type="GO" id="GO:0005509">
    <property type="term" value="F:calcium ion binding"/>
    <property type="evidence" value="ECO:0007669"/>
    <property type="project" value="InterPro"/>
</dbReference>
<dbReference type="VEuPathDB" id="TriTrypDB:TM35_000291220"/>
<dbReference type="OrthoDB" id="250301at2759"/>
<feature type="region of interest" description="Disordered" evidence="1">
    <location>
        <begin position="109"/>
        <end position="135"/>
    </location>
</feature>
<evidence type="ECO:0000256" key="1">
    <source>
        <dbReference type="SAM" id="MobiDB-lite"/>
    </source>
</evidence>
<dbReference type="GeneID" id="39988059"/>
<feature type="domain" description="EF-hand" evidence="2">
    <location>
        <begin position="224"/>
        <end position="259"/>
    </location>
</feature>
<organism evidence="3 4">
    <name type="scientific">Trypanosoma theileri</name>
    <dbReference type="NCBI Taxonomy" id="67003"/>
    <lineage>
        <taxon>Eukaryota</taxon>
        <taxon>Discoba</taxon>
        <taxon>Euglenozoa</taxon>
        <taxon>Kinetoplastea</taxon>
        <taxon>Metakinetoplastina</taxon>
        <taxon>Trypanosomatida</taxon>
        <taxon>Trypanosomatidae</taxon>
        <taxon>Trypanosoma</taxon>
    </lineage>
</organism>
<evidence type="ECO:0000313" key="4">
    <source>
        <dbReference type="Proteomes" id="UP000192257"/>
    </source>
</evidence>
<reference evidence="3 4" key="1">
    <citation type="submission" date="2017-03" db="EMBL/GenBank/DDBJ databases">
        <title>An alternative strategy for trypanosome survival in the mammalian bloodstream revealed through genome and transcriptome analysis of the ubiquitous bovine parasite Trypanosoma (Megatrypanum) theileri.</title>
        <authorList>
            <person name="Kelly S."/>
            <person name="Ivens A."/>
            <person name="Mott A."/>
            <person name="O'Neill E."/>
            <person name="Emms D."/>
            <person name="Macleod O."/>
            <person name="Voorheis P."/>
            <person name="Matthews J."/>
            <person name="Matthews K."/>
            <person name="Carrington M."/>
        </authorList>
    </citation>
    <scope>NUCLEOTIDE SEQUENCE [LARGE SCALE GENOMIC DNA]</scope>
    <source>
        <strain evidence="3">Edinburgh</strain>
    </source>
</reference>
<evidence type="ECO:0000313" key="3">
    <source>
        <dbReference type="EMBL" id="ORC86240.1"/>
    </source>
</evidence>
<proteinExistence type="predicted"/>
<feature type="compositionally biased region" description="Low complexity" evidence="1">
    <location>
        <begin position="115"/>
        <end position="130"/>
    </location>
</feature>
<keyword evidence="4" id="KW-1185">Reference proteome</keyword>
<accession>A0A1X0NQ29</accession>
<protein>
    <submittedName>
        <fullName evidence="3">DNA repair protein RAD2</fullName>
    </submittedName>
</protein>
<evidence type="ECO:0000259" key="2">
    <source>
        <dbReference type="PROSITE" id="PS50222"/>
    </source>
</evidence>
<dbReference type="AlphaFoldDB" id="A0A1X0NQ29"/>
<dbReference type="InterPro" id="IPR002048">
    <property type="entry name" value="EF_hand_dom"/>
</dbReference>
<dbReference type="EMBL" id="NBCO01000029">
    <property type="protein sequence ID" value="ORC86240.1"/>
    <property type="molecule type" value="Genomic_DNA"/>
</dbReference>
<dbReference type="RefSeq" id="XP_028880306.1">
    <property type="nucleotide sequence ID" value="XM_029028279.1"/>
</dbReference>
<gene>
    <name evidence="3" type="ORF">TM35_000291220</name>
</gene>
<comment type="caution">
    <text evidence="3">The sequence shown here is derived from an EMBL/GenBank/DDBJ whole genome shotgun (WGS) entry which is preliminary data.</text>
</comment>